<dbReference type="Pfam" id="PF01490">
    <property type="entry name" value="Aa_trans"/>
    <property type="match status" value="1"/>
</dbReference>
<comment type="subcellular location">
    <subcellularLocation>
        <location evidence="1">Membrane</location>
    </subcellularLocation>
</comment>
<dbReference type="EMBL" id="JZBS01001237">
    <property type="protein sequence ID" value="KKK23530.1"/>
    <property type="molecule type" value="Genomic_DNA"/>
</dbReference>
<dbReference type="Gene3D" id="1.20.1740.10">
    <property type="entry name" value="Amino acid/polyamine transporter I"/>
    <property type="match status" value="1"/>
</dbReference>
<evidence type="ECO:0000256" key="4">
    <source>
        <dbReference type="ARBA" id="ARBA00022989"/>
    </source>
</evidence>
<dbReference type="InterPro" id="IPR051631">
    <property type="entry name" value="Ankyrin-KH/SAM_domain"/>
</dbReference>
<dbReference type="AlphaFoldDB" id="A0A0F8X1G5"/>
<feature type="transmembrane region" description="Helical" evidence="9">
    <location>
        <begin position="159"/>
        <end position="176"/>
    </location>
</feature>
<feature type="transmembrane region" description="Helical" evidence="9">
    <location>
        <begin position="405"/>
        <end position="421"/>
    </location>
</feature>
<keyword evidence="5 7" id="KW-0040">ANK repeat</keyword>
<comment type="caution">
    <text evidence="11">The sequence shown here is derived from an EMBL/GenBank/DDBJ whole genome shotgun (WGS) entry which is preliminary data.</text>
</comment>
<dbReference type="SMART" id="SM00256">
    <property type="entry name" value="FBOX"/>
    <property type="match status" value="1"/>
</dbReference>
<feature type="transmembrane region" description="Helical" evidence="9">
    <location>
        <begin position="369"/>
        <end position="393"/>
    </location>
</feature>
<keyword evidence="2 9" id="KW-0812">Transmembrane</keyword>
<dbReference type="PANTHER" id="PTHR23206:SF8">
    <property type="entry name" value="ANKYRIN REPEAT AND KH DOMAIN-CONTAINING 1"/>
    <property type="match status" value="1"/>
</dbReference>
<dbReference type="PANTHER" id="PTHR23206">
    <property type="entry name" value="MASK PROTEIN"/>
    <property type="match status" value="1"/>
</dbReference>
<evidence type="ECO:0000256" key="6">
    <source>
        <dbReference type="ARBA" id="ARBA00023136"/>
    </source>
</evidence>
<evidence type="ECO:0000313" key="11">
    <source>
        <dbReference type="EMBL" id="KKK23530.1"/>
    </source>
</evidence>
<dbReference type="InterPro" id="IPR002110">
    <property type="entry name" value="Ankyrin_rpt"/>
</dbReference>
<feature type="transmembrane region" description="Helical" evidence="9">
    <location>
        <begin position="257"/>
        <end position="279"/>
    </location>
</feature>
<protein>
    <recommendedName>
        <fullName evidence="10">F-box domain-containing protein</fullName>
    </recommendedName>
</protein>
<dbReference type="InterPro" id="IPR001810">
    <property type="entry name" value="F-box_dom"/>
</dbReference>
<feature type="transmembrane region" description="Helical" evidence="9">
    <location>
        <begin position="299"/>
        <end position="318"/>
    </location>
</feature>
<evidence type="ECO:0000256" key="5">
    <source>
        <dbReference type="ARBA" id="ARBA00023043"/>
    </source>
</evidence>
<feature type="transmembrane region" description="Helical" evidence="9">
    <location>
        <begin position="125"/>
        <end position="147"/>
    </location>
</feature>
<accession>A0A0F8X1G5</accession>
<dbReference type="STRING" id="308745.A0A0F8X1G5"/>
<dbReference type="Proteomes" id="UP000034291">
    <property type="component" value="Unassembled WGS sequence"/>
</dbReference>
<dbReference type="InterPro" id="IPR036770">
    <property type="entry name" value="Ankyrin_rpt-contain_sf"/>
</dbReference>
<feature type="transmembrane region" description="Helical" evidence="9">
    <location>
        <begin position="48"/>
        <end position="70"/>
    </location>
</feature>
<dbReference type="SMART" id="SM00248">
    <property type="entry name" value="ANK"/>
    <property type="match status" value="12"/>
</dbReference>
<feature type="transmembrane region" description="Helical" evidence="9">
    <location>
        <begin position="76"/>
        <end position="97"/>
    </location>
</feature>
<keyword evidence="4 9" id="KW-1133">Transmembrane helix</keyword>
<feature type="compositionally biased region" description="Polar residues" evidence="8">
    <location>
        <begin position="8"/>
        <end position="19"/>
    </location>
</feature>
<feature type="transmembrane region" description="Helical" evidence="9">
    <location>
        <begin position="183"/>
        <end position="204"/>
    </location>
</feature>
<dbReference type="FunFam" id="1.20.1740.10:FF:000039">
    <property type="entry name" value="Neutral amino acid transporter (Eurofung)"/>
    <property type="match status" value="1"/>
</dbReference>
<evidence type="ECO:0000256" key="7">
    <source>
        <dbReference type="PROSITE-ProRule" id="PRU00023"/>
    </source>
</evidence>
<feature type="domain" description="F-box" evidence="10">
    <location>
        <begin position="467"/>
        <end position="513"/>
    </location>
</feature>
<dbReference type="Pfam" id="PF12796">
    <property type="entry name" value="Ank_2"/>
    <property type="match status" value="4"/>
</dbReference>
<keyword evidence="3" id="KW-0677">Repeat</keyword>
<dbReference type="InterPro" id="IPR013057">
    <property type="entry name" value="AA_transpt_TM"/>
</dbReference>
<feature type="repeat" description="ANK" evidence="7">
    <location>
        <begin position="684"/>
        <end position="716"/>
    </location>
</feature>
<feature type="transmembrane region" description="Helical" evidence="9">
    <location>
        <begin position="216"/>
        <end position="236"/>
    </location>
</feature>
<evidence type="ECO:0000256" key="8">
    <source>
        <dbReference type="SAM" id="MobiDB-lite"/>
    </source>
</evidence>
<name>A0A0F8X1G5_9EURO</name>
<dbReference type="PROSITE" id="PS50181">
    <property type="entry name" value="FBOX"/>
    <property type="match status" value="1"/>
</dbReference>
<dbReference type="SUPFAM" id="SSF81383">
    <property type="entry name" value="F-box domain"/>
    <property type="match status" value="1"/>
</dbReference>
<feature type="repeat" description="ANK" evidence="7">
    <location>
        <begin position="651"/>
        <end position="683"/>
    </location>
</feature>
<feature type="repeat" description="ANK" evidence="7">
    <location>
        <begin position="854"/>
        <end position="886"/>
    </location>
</feature>
<evidence type="ECO:0000256" key="9">
    <source>
        <dbReference type="SAM" id="Phobius"/>
    </source>
</evidence>
<dbReference type="PROSITE" id="PS50088">
    <property type="entry name" value="ANK_REPEAT"/>
    <property type="match status" value="5"/>
</dbReference>
<reference evidence="11 12" key="1">
    <citation type="submission" date="2015-02" db="EMBL/GenBank/DDBJ databases">
        <title>Draft Genome Sequences of Two Closely-Related Aflatoxigenic Aspergillus Species Obtained from the Cote d'Ivoire.</title>
        <authorList>
            <person name="Moore G.G."/>
            <person name="Beltz S.B."/>
            <person name="Mack B.M."/>
        </authorList>
    </citation>
    <scope>NUCLEOTIDE SEQUENCE [LARGE SCALE GENOMIC DNA]</scope>
    <source>
        <strain evidence="11 12">SRRC1468</strain>
    </source>
</reference>
<keyword evidence="12" id="KW-1185">Reference proteome</keyword>
<dbReference type="Gene3D" id="1.25.40.20">
    <property type="entry name" value="Ankyrin repeat-containing domain"/>
    <property type="match status" value="2"/>
</dbReference>
<gene>
    <name evidence="11" type="ORF">ARAM_003925</name>
</gene>
<feature type="region of interest" description="Disordered" evidence="8">
    <location>
        <begin position="1"/>
        <end position="27"/>
    </location>
</feature>
<sequence length="946" mass="103499">MTVPLENQLPSMSPDQVSIETKKPDESPPIDAFGDEEFAEVKYKVLKWWQCGILMVAETISLGVLSLPAAVAGLGLVPALILLIGLGILATYTGYVIGQFKWRFPQVCSMADAGEVLMGRFGRELLGMAQLLFLVFIMASHLLTFTMAMNTITDHGTCSIVFGIVGLVISCAFSAGRTLDKMSWLSIASFASIFVALIITMIAVGVENRGTPPQAFVATNLVTGFTSAANIVFSYASHSTFFNMIAELKTPRDFPKALTVLQCIDISLYVVAAVVIYWYTGGDAASPALGSAGPLVSRIAYGVALPTIIIAGVINGHVASKSIYLRLFAGTDHMHKRNWIATGSWIGIAFALWGLAWIISSAIPVFSDLLSLITALFGSWFTFGLPGIFWLYINRGLWFSSYRKLLLTILNIACICIGVILRESRLLSAAFFAVSLIGRGLSNQDEPSSSDDPVMAEHRKDVSIASNFRLSSFPNEILLAIAEHLNTDQDLNALVRVCRQFYILLNYNLYQNHLKRGGSQGLLWAAAHGRERTVRLFLEHGADLEYKSEKTGENAFILAAKSGHVSILNLLIAQGVDVTVKENGEQTALDWAIIKGHAEVVSIILALNKLDINGNNAASETPLQLAADRGCKEIVEMLLESKQINVDQESRNRSPLVRAGEKGHFDVVKVLVDHGSNLDYFDLSNCTAMHHAARQGNEAFLDLLLSLGASPDVFSGGCSTPLICAVEGDHLGIVKKLLTRDDVDLNQKTPYYQFASLTIAAQYGKVEIVKCLLASGRVDVNLQTLQKQTALWQACREGRTEVVKLLFADPAINPNIPDGAGETPLLSAIRWKQLSVLDLFFERDDVDWQSSNKKGETPLLLAVSKGMNPIVEKLIAKGARIDCPDSFGRTPLLWAKWNRDRAMEAILLAYAKRCDYRPCMSIRERINMLEGLTESSILMKAAQVQQ</sequence>
<evidence type="ECO:0000259" key="10">
    <source>
        <dbReference type="PROSITE" id="PS50181"/>
    </source>
</evidence>
<dbReference type="SUPFAM" id="SSF48403">
    <property type="entry name" value="Ankyrin repeat"/>
    <property type="match status" value="2"/>
</dbReference>
<feature type="repeat" description="ANK" evidence="7">
    <location>
        <begin position="551"/>
        <end position="583"/>
    </location>
</feature>
<evidence type="ECO:0000256" key="3">
    <source>
        <dbReference type="ARBA" id="ARBA00022737"/>
    </source>
</evidence>
<feature type="transmembrane region" description="Helical" evidence="9">
    <location>
        <begin position="339"/>
        <end position="363"/>
    </location>
</feature>
<organism evidence="11 12">
    <name type="scientific">Aspergillus rambellii</name>
    <dbReference type="NCBI Taxonomy" id="308745"/>
    <lineage>
        <taxon>Eukaryota</taxon>
        <taxon>Fungi</taxon>
        <taxon>Dikarya</taxon>
        <taxon>Ascomycota</taxon>
        <taxon>Pezizomycotina</taxon>
        <taxon>Eurotiomycetes</taxon>
        <taxon>Eurotiomycetidae</taxon>
        <taxon>Eurotiales</taxon>
        <taxon>Aspergillaceae</taxon>
        <taxon>Aspergillus</taxon>
        <taxon>Aspergillus subgen. Nidulantes</taxon>
    </lineage>
</organism>
<dbReference type="GO" id="GO:0016020">
    <property type="term" value="C:membrane"/>
    <property type="evidence" value="ECO:0007669"/>
    <property type="project" value="UniProtKB-SubCell"/>
</dbReference>
<evidence type="ECO:0000256" key="1">
    <source>
        <dbReference type="ARBA" id="ARBA00004370"/>
    </source>
</evidence>
<dbReference type="Pfam" id="PF00023">
    <property type="entry name" value="Ank"/>
    <property type="match status" value="1"/>
</dbReference>
<dbReference type="InterPro" id="IPR036047">
    <property type="entry name" value="F-box-like_dom_sf"/>
</dbReference>
<dbReference type="PROSITE" id="PS50297">
    <property type="entry name" value="ANK_REP_REGION"/>
    <property type="match status" value="4"/>
</dbReference>
<proteinExistence type="predicted"/>
<keyword evidence="6 9" id="KW-0472">Membrane</keyword>
<evidence type="ECO:0000256" key="2">
    <source>
        <dbReference type="ARBA" id="ARBA00022692"/>
    </source>
</evidence>
<evidence type="ECO:0000313" key="12">
    <source>
        <dbReference type="Proteomes" id="UP000034291"/>
    </source>
</evidence>
<feature type="repeat" description="ANK" evidence="7">
    <location>
        <begin position="517"/>
        <end position="549"/>
    </location>
</feature>